<feature type="non-terminal residue" evidence="1">
    <location>
        <position position="1"/>
    </location>
</feature>
<name>A0A820KIV4_9BILA</name>
<comment type="caution">
    <text evidence="1">The sequence shown here is derived from an EMBL/GenBank/DDBJ whole genome shotgun (WGS) entry which is preliminary data.</text>
</comment>
<protein>
    <submittedName>
        <fullName evidence="1">Uncharacterized protein</fullName>
    </submittedName>
</protein>
<accession>A0A820KIV4</accession>
<dbReference type="Proteomes" id="UP000663836">
    <property type="component" value="Unassembled WGS sequence"/>
</dbReference>
<dbReference type="EMBL" id="CAJOBD010046700">
    <property type="protein sequence ID" value="CAF4338076.1"/>
    <property type="molecule type" value="Genomic_DNA"/>
</dbReference>
<gene>
    <name evidence="1" type="ORF">JBS370_LOCUS41526</name>
</gene>
<organism evidence="1 2">
    <name type="scientific">Rotaria sordida</name>
    <dbReference type="NCBI Taxonomy" id="392033"/>
    <lineage>
        <taxon>Eukaryota</taxon>
        <taxon>Metazoa</taxon>
        <taxon>Spiralia</taxon>
        <taxon>Gnathifera</taxon>
        <taxon>Rotifera</taxon>
        <taxon>Eurotatoria</taxon>
        <taxon>Bdelloidea</taxon>
        <taxon>Philodinida</taxon>
        <taxon>Philodinidae</taxon>
        <taxon>Rotaria</taxon>
    </lineage>
</organism>
<evidence type="ECO:0000313" key="1">
    <source>
        <dbReference type="EMBL" id="CAF4338076.1"/>
    </source>
</evidence>
<dbReference type="AlphaFoldDB" id="A0A820KIV4"/>
<reference evidence="1" key="1">
    <citation type="submission" date="2021-02" db="EMBL/GenBank/DDBJ databases">
        <authorList>
            <person name="Nowell W R."/>
        </authorList>
    </citation>
    <scope>NUCLEOTIDE SEQUENCE</scope>
</reference>
<proteinExistence type="predicted"/>
<evidence type="ECO:0000313" key="2">
    <source>
        <dbReference type="Proteomes" id="UP000663836"/>
    </source>
</evidence>
<sequence>VIAPEQVIVRLQRRDEH</sequence>